<evidence type="ECO:0000256" key="7">
    <source>
        <dbReference type="ARBA" id="ARBA00023277"/>
    </source>
</evidence>
<dbReference type="GO" id="GO:0004856">
    <property type="term" value="F:D-xylulokinase activity"/>
    <property type="evidence" value="ECO:0007669"/>
    <property type="project" value="UniProtKB-UniRule"/>
</dbReference>
<protein>
    <recommendedName>
        <fullName evidence="8 10">Xylulose kinase</fullName>
        <shortName evidence="8 10">Xylulokinase</shortName>
        <ecNumber evidence="8 10">2.7.1.17</ecNumber>
    </recommendedName>
</protein>
<evidence type="ECO:0000256" key="10">
    <source>
        <dbReference type="RuleBase" id="RU364073"/>
    </source>
</evidence>
<evidence type="ECO:0000256" key="8">
    <source>
        <dbReference type="HAMAP-Rule" id="MF_02220"/>
    </source>
</evidence>
<dbReference type="AlphaFoldDB" id="A0A926I291"/>
<dbReference type="InterPro" id="IPR018485">
    <property type="entry name" value="FGGY_C"/>
</dbReference>
<comment type="function">
    <text evidence="8">Catalyzes the phosphorylation of D-xylulose to D-xylulose 5-phosphate.</text>
</comment>
<dbReference type="Gene3D" id="3.30.420.40">
    <property type="match status" value="2"/>
</dbReference>
<evidence type="ECO:0000259" key="11">
    <source>
        <dbReference type="Pfam" id="PF00370"/>
    </source>
</evidence>
<dbReference type="SUPFAM" id="SSF53067">
    <property type="entry name" value="Actin-like ATPase domain"/>
    <property type="match status" value="2"/>
</dbReference>
<keyword evidence="2 8" id="KW-0859">Xylose metabolism</keyword>
<evidence type="ECO:0000256" key="1">
    <source>
        <dbReference type="ARBA" id="ARBA00009156"/>
    </source>
</evidence>
<keyword evidence="14" id="KW-1185">Reference proteome</keyword>
<dbReference type="Pfam" id="PF02782">
    <property type="entry name" value="FGGY_C"/>
    <property type="match status" value="1"/>
</dbReference>
<evidence type="ECO:0000256" key="3">
    <source>
        <dbReference type="ARBA" id="ARBA00022679"/>
    </source>
</evidence>
<dbReference type="PROSITE" id="PS00445">
    <property type="entry name" value="FGGY_KINASES_2"/>
    <property type="match status" value="1"/>
</dbReference>
<evidence type="ECO:0000313" key="13">
    <source>
        <dbReference type="EMBL" id="MBC8544248.1"/>
    </source>
</evidence>
<keyword evidence="7 8" id="KW-0119">Carbohydrate metabolism</keyword>
<dbReference type="InterPro" id="IPR043129">
    <property type="entry name" value="ATPase_NBD"/>
</dbReference>
<gene>
    <name evidence="8 10 13" type="primary">xylB</name>
    <name evidence="13" type="ORF">H8730_11935</name>
</gene>
<keyword evidence="6 8" id="KW-0067">ATP-binding</keyword>
<dbReference type="NCBIfam" id="TIGR01312">
    <property type="entry name" value="XylB"/>
    <property type="match status" value="1"/>
</dbReference>
<evidence type="ECO:0000256" key="6">
    <source>
        <dbReference type="ARBA" id="ARBA00022840"/>
    </source>
</evidence>
<dbReference type="InterPro" id="IPR050406">
    <property type="entry name" value="FGGY_Carb_Kinase"/>
</dbReference>
<feature type="site" description="Important for activity" evidence="8">
    <location>
        <position position="10"/>
    </location>
</feature>
<sequence>MEKKFVIGIDIGTSGCKCIALNRDGQILGSALKEYPLYQPKAGWTEQNPEDWWCAAAEGCRDIMETMQDAECAGVSFSGQMHGMVALDANHRPVRPSILWNDQRTQKQCDEITELAGGLKSLLDYTNNRMLTGYTGGKILWMKEEEPENYARTKVIINPKDYIRYKLTGVICTEVSDASGYGLFNVERREWAWELIEKIGIERGLFPSCVESTEQTGAVTEEAARECGIPAGTKVYGGGGDAVISTTGMGLVQPGKVGVTLGTSGVVAMGLPSYMPNPDGKLQLFCNNKPGTWHAMGVTLAAAGSYQWFRDALGSHELARQEAEGIDAYRLLDEEAKAVAPGSEGLIYLPYLTGERCPLNDPNAKGGFIGVTSLHRKGHFARAVLEGVGFSLRQVYELIMSVNSGTPTEIIVSGGGAKSPLWRQILADIFQLPVHTVYGSAEGGAFGAALVAGTGCGLWDSMEEAMELARPDSEILPRAEYKELYGELFLKYTKLYGSLKWFFDEIQ</sequence>
<dbReference type="EC" id="2.7.1.17" evidence="8 10"/>
<feature type="domain" description="Carbohydrate kinase FGGY N-terminal" evidence="11">
    <location>
        <begin position="6"/>
        <end position="247"/>
    </location>
</feature>
<evidence type="ECO:0000256" key="9">
    <source>
        <dbReference type="RuleBase" id="RU003733"/>
    </source>
</evidence>
<dbReference type="GO" id="GO:0005524">
    <property type="term" value="F:ATP binding"/>
    <property type="evidence" value="ECO:0007669"/>
    <property type="project" value="UniProtKB-UniRule"/>
</dbReference>
<keyword evidence="3 8" id="KW-0808">Transferase</keyword>
<accession>A0A926I291</accession>
<dbReference type="PANTHER" id="PTHR43095:SF5">
    <property type="entry name" value="XYLULOSE KINASE"/>
    <property type="match status" value="1"/>
</dbReference>
<dbReference type="PROSITE" id="PS00933">
    <property type="entry name" value="FGGY_KINASES_1"/>
    <property type="match status" value="1"/>
</dbReference>
<dbReference type="GO" id="GO:0042732">
    <property type="term" value="P:D-xylose metabolic process"/>
    <property type="evidence" value="ECO:0007669"/>
    <property type="project" value="UniProtKB-KW"/>
</dbReference>
<name>A0A926I291_9FIRM</name>
<feature type="domain" description="Carbohydrate kinase FGGY C-terminal" evidence="12">
    <location>
        <begin position="259"/>
        <end position="454"/>
    </location>
</feature>
<dbReference type="HAMAP" id="MF_02220">
    <property type="entry name" value="XylB"/>
    <property type="match status" value="1"/>
</dbReference>
<comment type="catalytic activity">
    <reaction evidence="8 10">
        <text>D-xylulose + ATP = D-xylulose 5-phosphate + ADP + H(+)</text>
        <dbReference type="Rhea" id="RHEA:10964"/>
        <dbReference type="ChEBI" id="CHEBI:15378"/>
        <dbReference type="ChEBI" id="CHEBI:17140"/>
        <dbReference type="ChEBI" id="CHEBI:30616"/>
        <dbReference type="ChEBI" id="CHEBI:57737"/>
        <dbReference type="ChEBI" id="CHEBI:456216"/>
        <dbReference type="EC" id="2.7.1.17"/>
    </reaction>
</comment>
<comment type="similarity">
    <text evidence="1 8 9">Belongs to the FGGY kinase family.</text>
</comment>
<keyword evidence="5 8" id="KW-0418">Kinase</keyword>
<feature type="binding site" evidence="8">
    <location>
        <begin position="81"/>
        <end position="82"/>
    </location>
    <ligand>
        <name>substrate</name>
    </ligand>
</feature>
<evidence type="ECO:0000259" key="12">
    <source>
        <dbReference type="Pfam" id="PF02782"/>
    </source>
</evidence>
<dbReference type="Proteomes" id="UP000657006">
    <property type="component" value="Unassembled WGS sequence"/>
</dbReference>
<evidence type="ECO:0000256" key="2">
    <source>
        <dbReference type="ARBA" id="ARBA00022629"/>
    </source>
</evidence>
<dbReference type="InterPro" id="IPR018483">
    <property type="entry name" value="Carb_kinase_FGGY_CS"/>
</dbReference>
<dbReference type="PIRSF" id="PIRSF000538">
    <property type="entry name" value="GlpK"/>
    <property type="match status" value="1"/>
</dbReference>
<dbReference type="InterPro" id="IPR006000">
    <property type="entry name" value="Xylulokinase"/>
</dbReference>
<reference evidence="13" key="1">
    <citation type="submission" date="2020-08" db="EMBL/GenBank/DDBJ databases">
        <title>Genome public.</title>
        <authorList>
            <person name="Liu C."/>
            <person name="Sun Q."/>
        </authorList>
    </citation>
    <scope>NUCLEOTIDE SEQUENCE</scope>
    <source>
        <strain evidence="13">NSJ-32</strain>
    </source>
</reference>
<proteinExistence type="inferred from homology"/>
<evidence type="ECO:0000313" key="14">
    <source>
        <dbReference type="Proteomes" id="UP000657006"/>
    </source>
</evidence>
<comment type="caution">
    <text evidence="13">The sequence shown here is derived from an EMBL/GenBank/DDBJ whole genome shotgun (WGS) entry which is preliminary data.</text>
</comment>
<dbReference type="GO" id="GO:0005998">
    <property type="term" value="P:xylulose catabolic process"/>
    <property type="evidence" value="ECO:0007669"/>
    <property type="project" value="UniProtKB-UniRule"/>
</dbReference>
<dbReference type="InterPro" id="IPR018484">
    <property type="entry name" value="FGGY_N"/>
</dbReference>
<organism evidence="13 14">
    <name type="scientific">Bianquea renquensis</name>
    <dbReference type="NCBI Taxonomy" id="2763661"/>
    <lineage>
        <taxon>Bacteria</taxon>
        <taxon>Bacillati</taxon>
        <taxon>Bacillota</taxon>
        <taxon>Clostridia</taxon>
        <taxon>Eubacteriales</taxon>
        <taxon>Bianqueaceae</taxon>
        <taxon>Bianquea</taxon>
    </lineage>
</organism>
<evidence type="ECO:0000256" key="4">
    <source>
        <dbReference type="ARBA" id="ARBA00022741"/>
    </source>
</evidence>
<feature type="active site" description="Proton acceptor" evidence="8">
    <location>
        <position position="241"/>
    </location>
</feature>
<dbReference type="InterPro" id="IPR000577">
    <property type="entry name" value="Carb_kinase_FGGY"/>
</dbReference>
<dbReference type="CDD" id="cd07808">
    <property type="entry name" value="ASKHA_NBD_FGGY_EcXK-like"/>
    <property type="match status" value="1"/>
</dbReference>
<dbReference type="PANTHER" id="PTHR43095">
    <property type="entry name" value="SUGAR KINASE"/>
    <property type="match status" value="1"/>
</dbReference>
<keyword evidence="4 8" id="KW-0547">Nucleotide-binding</keyword>
<dbReference type="Pfam" id="PF00370">
    <property type="entry name" value="FGGY_N"/>
    <property type="match status" value="1"/>
</dbReference>
<dbReference type="RefSeq" id="WP_177714592.1">
    <property type="nucleotide sequence ID" value="NZ_JACRSQ010000018.1"/>
</dbReference>
<dbReference type="EMBL" id="JACRSQ010000018">
    <property type="protein sequence ID" value="MBC8544248.1"/>
    <property type="molecule type" value="Genomic_DNA"/>
</dbReference>
<evidence type="ECO:0000256" key="5">
    <source>
        <dbReference type="ARBA" id="ARBA00022777"/>
    </source>
</evidence>